<gene>
    <name evidence="2" type="ORF">S06H3_67110</name>
</gene>
<keyword evidence="1" id="KW-1133">Transmembrane helix</keyword>
<feature type="non-terminal residue" evidence="2">
    <location>
        <position position="1"/>
    </location>
</feature>
<evidence type="ECO:0000313" key="2">
    <source>
        <dbReference type="EMBL" id="GAI64109.1"/>
    </source>
</evidence>
<proteinExistence type="predicted"/>
<evidence type="ECO:0000256" key="1">
    <source>
        <dbReference type="SAM" id="Phobius"/>
    </source>
</evidence>
<dbReference type="EMBL" id="BARV01046230">
    <property type="protein sequence ID" value="GAI64109.1"/>
    <property type="molecule type" value="Genomic_DNA"/>
</dbReference>
<dbReference type="AlphaFoldDB" id="X1S8L4"/>
<feature type="non-terminal residue" evidence="2">
    <location>
        <position position="34"/>
    </location>
</feature>
<accession>X1S8L4</accession>
<protein>
    <submittedName>
        <fullName evidence="2">Uncharacterized protein</fullName>
    </submittedName>
</protein>
<feature type="transmembrane region" description="Helical" evidence="1">
    <location>
        <begin position="5"/>
        <end position="24"/>
    </location>
</feature>
<sequence>AGGSVCWLIIMIYGMVTINAYTLMDQFGALLIGS</sequence>
<organism evidence="2">
    <name type="scientific">marine sediment metagenome</name>
    <dbReference type="NCBI Taxonomy" id="412755"/>
    <lineage>
        <taxon>unclassified sequences</taxon>
        <taxon>metagenomes</taxon>
        <taxon>ecological metagenomes</taxon>
    </lineage>
</organism>
<reference evidence="2" key="1">
    <citation type="journal article" date="2014" name="Front. Microbiol.">
        <title>High frequency of phylogenetically diverse reductive dehalogenase-homologous genes in deep subseafloor sedimentary metagenomes.</title>
        <authorList>
            <person name="Kawai M."/>
            <person name="Futagami T."/>
            <person name="Toyoda A."/>
            <person name="Takaki Y."/>
            <person name="Nishi S."/>
            <person name="Hori S."/>
            <person name="Arai W."/>
            <person name="Tsubouchi T."/>
            <person name="Morono Y."/>
            <person name="Uchiyama I."/>
            <person name="Ito T."/>
            <person name="Fujiyama A."/>
            <person name="Inagaki F."/>
            <person name="Takami H."/>
        </authorList>
    </citation>
    <scope>NUCLEOTIDE SEQUENCE</scope>
    <source>
        <strain evidence="2">Expedition CK06-06</strain>
    </source>
</reference>
<keyword evidence="1" id="KW-0472">Membrane</keyword>
<keyword evidence="1" id="KW-0812">Transmembrane</keyword>
<comment type="caution">
    <text evidence="2">The sequence shown here is derived from an EMBL/GenBank/DDBJ whole genome shotgun (WGS) entry which is preliminary data.</text>
</comment>
<name>X1S8L4_9ZZZZ</name>